<comment type="caution">
    <text evidence="1">The sequence shown here is derived from an EMBL/GenBank/DDBJ whole genome shotgun (WGS) entry which is preliminary data.</text>
</comment>
<evidence type="ECO:0000313" key="1">
    <source>
        <dbReference type="EMBL" id="KAJ6959357.1"/>
    </source>
</evidence>
<accession>A0AAD6LEQ5</accession>
<protein>
    <submittedName>
        <fullName evidence="1">Uncharacterized protein</fullName>
    </submittedName>
</protein>
<dbReference type="EMBL" id="JAQIZT010000017">
    <property type="protein sequence ID" value="KAJ6959357.1"/>
    <property type="molecule type" value="Genomic_DNA"/>
</dbReference>
<sequence length="61" mass="6921">MSYRPFFVSHFHSRPISASSSLTLSILLPPSHVSALKLASIMDVISRNTVNNHFFFLHHAR</sequence>
<keyword evidence="2" id="KW-1185">Reference proteome</keyword>
<gene>
    <name evidence="1" type="ORF">NC653_037628</name>
</gene>
<reference evidence="1" key="1">
    <citation type="journal article" date="2023" name="Mol. Ecol. Resour.">
        <title>Chromosome-level genome assembly of a triploid poplar Populus alba 'Berolinensis'.</title>
        <authorList>
            <person name="Chen S."/>
            <person name="Yu Y."/>
            <person name="Wang X."/>
            <person name="Wang S."/>
            <person name="Zhang T."/>
            <person name="Zhou Y."/>
            <person name="He R."/>
            <person name="Meng N."/>
            <person name="Wang Y."/>
            <person name="Liu W."/>
            <person name="Liu Z."/>
            <person name="Liu J."/>
            <person name="Guo Q."/>
            <person name="Huang H."/>
            <person name="Sederoff R.R."/>
            <person name="Wang G."/>
            <person name="Qu G."/>
            <person name="Chen S."/>
        </authorList>
    </citation>
    <scope>NUCLEOTIDE SEQUENCE</scope>
    <source>
        <strain evidence="1">SC-2020</strain>
    </source>
</reference>
<dbReference type="Proteomes" id="UP001164929">
    <property type="component" value="Chromosome 17"/>
</dbReference>
<name>A0AAD6LEQ5_9ROSI</name>
<dbReference type="AlphaFoldDB" id="A0AAD6LEQ5"/>
<proteinExistence type="predicted"/>
<evidence type="ECO:0000313" key="2">
    <source>
        <dbReference type="Proteomes" id="UP001164929"/>
    </source>
</evidence>
<organism evidence="1 2">
    <name type="scientific">Populus alba x Populus x berolinensis</name>
    <dbReference type="NCBI Taxonomy" id="444605"/>
    <lineage>
        <taxon>Eukaryota</taxon>
        <taxon>Viridiplantae</taxon>
        <taxon>Streptophyta</taxon>
        <taxon>Embryophyta</taxon>
        <taxon>Tracheophyta</taxon>
        <taxon>Spermatophyta</taxon>
        <taxon>Magnoliopsida</taxon>
        <taxon>eudicotyledons</taxon>
        <taxon>Gunneridae</taxon>
        <taxon>Pentapetalae</taxon>
        <taxon>rosids</taxon>
        <taxon>fabids</taxon>
        <taxon>Malpighiales</taxon>
        <taxon>Salicaceae</taxon>
        <taxon>Saliceae</taxon>
        <taxon>Populus</taxon>
    </lineage>
</organism>